<dbReference type="SMART" id="SM00304">
    <property type="entry name" value="HAMP"/>
    <property type="match status" value="2"/>
</dbReference>
<feature type="transmembrane region" description="Helical" evidence="7">
    <location>
        <begin position="182"/>
        <end position="204"/>
    </location>
</feature>
<dbReference type="RefSeq" id="WP_310141944.1">
    <property type="nucleotide sequence ID" value="NZ_JAVDTR010000009.1"/>
</dbReference>
<dbReference type="CDD" id="cd06225">
    <property type="entry name" value="HAMP"/>
    <property type="match status" value="1"/>
</dbReference>
<evidence type="ECO:0000313" key="11">
    <source>
        <dbReference type="Proteomes" id="UP001254832"/>
    </source>
</evidence>
<proteinExistence type="inferred from homology"/>
<evidence type="ECO:0000256" key="5">
    <source>
        <dbReference type="ARBA" id="ARBA00029447"/>
    </source>
</evidence>
<dbReference type="GO" id="GO:0005886">
    <property type="term" value="C:plasma membrane"/>
    <property type="evidence" value="ECO:0007669"/>
    <property type="project" value="UniProtKB-SubCell"/>
</dbReference>
<dbReference type="SUPFAM" id="SSF58104">
    <property type="entry name" value="Methyl-accepting chemotaxis protein (MCP) signaling domain"/>
    <property type="match status" value="1"/>
</dbReference>
<dbReference type="Gene3D" id="6.10.340.10">
    <property type="match status" value="1"/>
</dbReference>
<keyword evidence="2" id="KW-1003">Cell membrane</keyword>
<evidence type="ECO:0000259" key="9">
    <source>
        <dbReference type="PROSITE" id="PS50885"/>
    </source>
</evidence>
<evidence type="ECO:0000256" key="3">
    <source>
        <dbReference type="ARBA" id="ARBA00023136"/>
    </source>
</evidence>
<dbReference type="PANTHER" id="PTHR32089">
    <property type="entry name" value="METHYL-ACCEPTING CHEMOTAXIS PROTEIN MCPB"/>
    <property type="match status" value="1"/>
</dbReference>
<evidence type="ECO:0000259" key="8">
    <source>
        <dbReference type="PROSITE" id="PS50111"/>
    </source>
</evidence>
<dbReference type="InterPro" id="IPR024478">
    <property type="entry name" value="HlyB_4HB_MCP"/>
</dbReference>
<dbReference type="GO" id="GO:0004888">
    <property type="term" value="F:transmembrane signaling receptor activity"/>
    <property type="evidence" value="ECO:0007669"/>
    <property type="project" value="InterPro"/>
</dbReference>
<name>A0AAP5H6Y7_PAEAM</name>
<dbReference type="InterPro" id="IPR004089">
    <property type="entry name" value="MCPsignal_dom"/>
</dbReference>
<dbReference type="Pfam" id="PF00015">
    <property type="entry name" value="MCPsignal"/>
    <property type="match status" value="1"/>
</dbReference>
<evidence type="ECO:0000256" key="2">
    <source>
        <dbReference type="ARBA" id="ARBA00022475"/>
    </source>
</evidence>
<reference evidence="10" key="1">
    <citation type="submission" date="2023-07" db="EMBL/GenBank/DDBJ databases">
        <title>Sorghum-associated microbial communities from plants grown in Nebraska, USA.</title>
        <authorList>
            <person name="Schachtman D."/>
        </authorList>
    </citation>
    <scope>NUCLEOTIDE SEQUENCE</scope>
    <source>
        <strain evidence="10">BE80</strain>
    </source>
</reference>
<comment type="subcellular location">
    <subcellularLocation>
        <location evidence="1">Cell membrane</location>
    </subcellularLocation>
</comment>
<dbReference type="SMART" id="SM00283">
    <property type="entry name" value="MA"/>
    <property type="match status" value="1"/>
</dbReference>
<evidence type="ECO:0000256" key="4">
    <source>
        <dbReference type="ARBA" id="ARBA00023224"/>
    </source>
</evidence>
<feature type="domain" description="HAMP" evidence="9">
    <location>
        <begin position="206"/>
        <end position="259"/>
    </location>
</feature>
<keyword evidence="7" id="KW-1133">Transmembrane helix</keyword>
<dbReference type="GO" id="GO:0007165">
    <property type="term" value="P:signal transduction"/>
    <property type="evidence" value="ECO:0007669"/>
    <property type="project" value="UniProtKB-KW"/>
</dbReference>
<feature type="domain" description="Methyl-accepting transducer" evidence="8">
    <location>
        <begin position="278"/>
        <end position="514"/>
    </location>
</feature>
<keyword evidence="3 7" id="KW-0472">Membrane</keyword>
<dbReference type="PRINTS" id="PR00260">
    <property type="entry name" value="CHEMTRNSDUCR"/>
</dbReference>
<dbReference type="GO" id="GO:0006935">
    <property type="term" value="P:chemotaxis"/>
    <property type="evidence" value="ECO:0007669"/>
    <property type="project" value="InterPro"/>
</dbReference>
<dbReference type="EMBL" id="JAVDTR010000009">
    <property type="protein sequence ID" value="MDR6725084.1"/>
    <property type="molecule type" value="Genomic_DNA"/>
</dbReference>
<protein>
    <submittedName>
        <fullName evidence="10">Methyl-accepting chemotaxis protein</fullName>
    </submittedName>
</protein>
<dbReference type="Gene3D" id="1.10.287.950">
    <property type="entry name" value="Methyl-accepting chemotaxis protein"/>
    <property type="match status" value="1"/>
</dbReference>
<dbReference type="InterPro" id="IPR003660">
    <property type="entry name" value="HAMP_dom"/>
</dbReference>
<dbReference type="PROSITE" id="PS50111">
    <property type="entry name" value="CHEMOTAXIS_TRANSDUC_2"/>
    <property type="match status" value="1"/>
</dbReference>
<evidence type="ECO:0000256" key="7">
    <source>
        <dbReference type="SAM" id="Phobius"/>
    </source>
</evidence>
<dbReference type="Pfam" id="PF00672">
    <property type="entry name" value="HAMP"/>
    <property type="match status" value="1"/>
</dbReference>
<sequence>MKRISISAKLLLSFMTVLILLATVVVISYIQFVSVERTFTDLINDRTSKLLTVKNMVIDVKSQQVELRNFITQENDQSEKAFTSYYEDYHKLSEELRANSTTQTMIDLLDRSDRSAEEYYAFGQDVIESKKQGRTSEITSLMLEKGPVLVAGFEEIVSAMEEHQQTSLDTGIVNANELIQQVLRLILIIGIISIVLGTVVALVMGRIISKPVAKVAHAASRIADGDLTGEAIIVRNRDEIGDMAQSFNRMMDNLRLLIHQVGNNADRVAASSEELTASTEQTASATEQVAVTMEEIATGMDTQVKMVGDGFQTISELSTGFQQMTVNTQNMSDEATRASAKTVHGNEAVQSAVGQMNSIHETVRTLATVIEELGKHSQEIGTMVESISEISAQTNLLSLNAAIEAARAGEHGRGFEVVASEVRKLSDQSAKSAEQISVLVTAIRTGMDNAAQSMENVNTEVQEGIDLVHKAGGTFEEIREAVSNVAGQTQEVSASIEQMAASVEQINVSMQTIMEVTENAAAGTEEVSATSEEQLSAMQEIASAANDLSSMAEELQQSINRFEV</sequence>
<comment type="caution">
    <text evidence="10">The sequence shown here is derived from an EMBL/GenBank/DDBJ whole genome shotgun (WGS) entry which is preliminary data.</text>
</comment>
<dbReference type="PROSITE" id="PS50885">
    <property type="entry name" value="HAMP"/>
    <property type="match status" value="1"/>
</dbReference>
<dbReference type="CDD" id="cd11386">
    <property type="entry name" value="MCP_signal"/>
    <property type="match status" value="1"/>
</dbReference>
<dbReference type="PANTHER" id="PTHR32089:SF112">
    <property type="entry name" value="LYSOZYME-LIKE PROTEIN-RELATED"/>
    <property type="match status" value="1"/>
</dbReference>
<gene>
    <name evidence="10" type="ORF">J2W91_003570</name>
</gene>
<evidence type="ECO:0000256" key="6">
    <source>
        <dbReference type="PROSITE-ProRule" id="PRU00284"/>
    </source>
</evidence>
<evidence type="ECO:0000313" key="10">
    <source>
        <dbReference type="EMBL" id="MDR6725084.1"/>
    </source>
</evidence>
<comment type="similarity">
    <text evidence="5">Belongs to the methyl-accepting chemotaxis (MCP) protein family.</text>
</comment>
<dbReference type="AlphaFoldDB" id="A0AAP5H6Y7"/>
<organism evidence="10 11">
    <name type="scientific">Paenibacillus amylolyticus</name>
    <dbReference type="NCBI Taxonomy" id="1451"/>
    <lineage>
        <taxon>Bacteria</taxon>
        <taxon>Bacillati</taxon>
        <taxon>Bacillota</taxon>
        <taxon>Bacilli</taxon>
        <taxon>Bacillales</taxon>
        <taxon>Paenibacillaceae</taxon>
        <taxon>Paenibacillus</taxon>
    </lineage>
</organism>
<accession>A0AAP5H6Y7</accession>
<dbReference type="InterPro" id="IPR004090">
    <property type="entry name" value="Chemotax_Me-accpt_rcpt"/>
</dbReference>
<evidence type="ECO:0000256" key="1">
    <source>
        <dbReference type="ARBA" id="ARBA00004236"/>
    </source>
</evidence>
<keyword evidence="4 6" id="KW-0807">Transducer</keyword>
<keyword evidence="7" id="KW-0812">Transmembrane</keyword>
<dbReference type="Pfam" id="PF12729">
    <property type="entry name" value="4HB_MCP_1"/>
    <property type="match status" value="1"/>
</dbReference>
<dbReference type="Proteomes" id="UP001254832">
    <property type="component" value="Unassembled WGS sequence"/>
</dbReference>